<protein>
    <submittedName>
        <fullName evidence="1">Uncharacterized protein</fullName>
    </submittedName>
</protein>
<sequence>MPLYSFLSYFRPKRILIYAVGFYEMFKKKRQGEKPLFYYYY</sequence>
<reference evidence="1" key="1">
    <citation type="submission" date="2018-02" db="EMBL/GenBank/DDBJ databases">
        <title>Rhizophora mucronata_Transcriptome.</title>
        <authorList>
            <person name="Meera S.P."/>
            <person name="Sreeshan A."/>
            <person name="Augustine A."/>
        </authorList>
    </citation>
    <scope>NUCLEOTIDE SEQUENCE</scope>
    <source>
        <tissue evidence="1">Leaf</tissue>
    </source>
</reference>
<organism evidence="1">
    <name type="scientific">Rhizophora mucronata</name>
    <name type="common">Asiatic mangrove</name>
    <dbReference type="NCBI Taxonomy" id="61149"/>
    <lineage>
        <taxon>Eukaryota</taxon>
        <taxon>Viridiplantae</taxon>
        <taxon>Streptophyta</taxon>
        <taxon>Embryophyta</taxon>
        <taxon>Tracheophyta</taxon>
        <taxon>Spermatophyta</taxon>
        <taxon>Magnoliopsida</taxon>
        <taxon>eudicotyledons</taxon>
        <taxon>Gunneridae</taxon>
        <taxon>Pentapetalae</taxon>
        <taxon>rosids</taxon>
        <taxon>fabids</taxon>
        <taxon>Malpighiales</taxon>
        <taxon>Rhizophoraceae</taxon>
        <taxon>Rhizophora</taxon>
    </lineage>
</organism>
<accession>A0A2P2NXZ3</accession>
<dbReference type="EMBL" id="GGEC01066846">
    <property type="protein sequence ID" value="MBX47330.1"/>
    <property type="molecule type" value="Transcribed_RNA"/>
</dbReference>
<name>A0A2P2NXZ3_RHIMU</name>
<dbReference type="AlphaFoldDB" id="A0A2P2NXZ3"/>
<proteinExistence type="predicted"/>
<evidence type="ECO:0000313" key="1">
    <source>
        <dbReference type="EMBL" id="MBX47330.1"/>
    </source>
</evidence>